<dbReference type="Gene3D" id="2.60.40.420">
    <property type="entry name" value="Cupredoxins - blue copper proteins"/>
    <property type="match status" value="1"/>
</dbReference>
<dbReference type="GO" id="GO:0046872">
    <property type="term" value="F:metal ion binding"/>
    <property type="evidence" value="ECO:0007669"/>
    <property type="project" value="UniProtKB-KW"/>
</dbReference>
<accession>A0A1F6DF85</accession>
<dbReference type="AlphaFoldDB" id="A0A1F6DF85"/>
<keyword evidence="3" id="KW-0812">Transmembrane</keyword>
<evidence type="ECO:0000313" key="5">
    <source>
        <dbReference type="EMBL" id="OGG60084.1"/>
    </source>
</evidence>
<dbReference type="Proteomes" id="UP000176377">
    <property type="component" value="Unassembled WGS sequence"/>
</dbReference>
<sequence>MEQLFANRNRSLALVIALGVIIVCGAAYLFLVPPQTDDRVQKENSATQRAQNENTEIPARSVTLTGKNFSFSQAEIRVKKGERVKIEFTSEQGFHDWVVDAFDARTEMVNTGDSTSVEFVADKSGSFEYYCSIGNHRANGMVGTLIVE</sequence>
<feature type="transmembrane region" description="Helical" evidence="3">
    <location>
        <begin position="12"/>
        <end position="31"/>
    </location>
</feature>
<dbReference type="PANTHER" id="PTHR38439">
    <property type="entry name" value="AURACYANIN-B"/>
    <property type="match status" value="1"/>
</dbReference>
<keyword evidence="3" id="KW-0472">Membrane</keyword>
<evidence type="ECO:0000259" key="4">
    <source>
        <dbReference type="Pfam" id="PF13473"/>
    </source>
</evidence>
<organism evidence="5 6">
    <name type="scientific">Candidatus Kaiserbacteria bacterium RIFCSPHIGHO2_01_FULL_56_24</name>
    <dbReference type="NCBI Taxonomy" id="1798487"/>
    <lineage>
        <taxon>Bacteria</taxon>
        <taxon>Candidatus Kaiseribacteriota</taxon>
    </lineage>
</organism>
<dbReference type="PROSITE" id="PS00079">
    <property type="entry name" value="MULTICOPPER_OXIDASE1"/>
    <property type="match status" value="1"/>
</dbReference>
<keyword evidence="1" id="KW-0479">Metal-binding</keyword>
<feature type="domain" description="EfeO-type cupredoxin-like" evidence="4">
    <location>
        <begin position="58"/>
        <end position="147"/>
    </location>
</feature>
<dbReference type="InterPro" id="IPR033138">
    <property type="entry name" value="Cu_oxidase_CS"/>
</dbReference>
<dbReference type="InterPro" id="IPR028096">
    <property type="entry name" value="EfeO_Cupredoxin"/>
</dbReference>
<proteinExistence type="predicted"/>
<gene>
    <name evidence="5" type="ORF">A2765_03140</name>
</gene>
<dbReference type="Pfam" id="PF13473">
    <property type="entry name" value="Cupredoxin_1"/>
    <property type="match status" value="1"/>
</dbReference>
<protein>
    <recommendedName>
        <fullName evidence="4">EfeO-type cupredoxin-like domain-containing protein</fullName>
    </recommendedName>
</protein>
<keyword evidence="2" id="KW-0186">Copper</keyword>
<evidence type="ECO:0000256" key="2">
    <source>
        <dbReference type="ARBA" id="ARBA00023008"/>
    </source>
</evidence>
<keyword evidence="3" id="KW-1133">Transmembrane helix</keyword>
<dbReference type="InterPro" id="IPR008972">
    <property type="entry name" value="Cupredoxin"/>
</dbReference>
<evidence type="ECO:0000256" key="1">
    <source>
        <dbReference type="ARBA" id="ARBA00022723"/>
    </source>
</evidence>
<dbReference type="PANTHER" id="PTHR38439:SF3">
    <property type="entry name" value="COPPER-RESISTANT CUPROPROTEIN COPI"/>
    <property type="match status" value="1"/>
</dbReference>
<evidence type="ECO:0000256" key="3">
    <source>
        <dbReference type="SAM" id="Phobius"/>
    </source>
</evidence>
<name>A0A1F6DF85_9BACT</name>
<dbReference type="InterPro" id="IPR050845">
    <property type="entry name" value="Cu-binding_ET"/>
</dbReference>
<dbReference type="SUPFAM" id="SSF49503">
    <property type="entry name" value="Cupredoxins"/>
    <property type="match status" value="1"/>
</dbReference>
<comment type="caution">
    <text evidence="5">The sequence shown here is derived from an EMBL/GenBank/DDBJ whole genome shotgun (WGS) entry which is preliminary data.</text>
</comment>
<evidence type="ECO:0000313" key="6">
    <source>
        <dbReference type="Proteomes" id="UP000176377"/>
    </source>
</evidence>
<reference evidence="5 6" key="1">
    <citation type="journal article" date="2016" name="Nat. Commun.">
        <title>Thousands of microbial genomes shed light on interconnected biogeochemical processes in an aquifer system.</title>
        <authorList>
            <person name="Anantharaman K."/>
            <person name="Brown C.T."/>
            <person name="Hug L.A."/>
            <person name="Sharon I."/>
            <person name="Castelle C.J."/>
            <person name="Probst A.J."/>
            <person name="Thomas B.C."/>
            <person name="Singh A."/>
            <person name="Wilkins M.J."/>
            <person name="Karaoz U."/>
            <person name="Brodie E.L."/>
            <person name="Williams K.H."/>
            <person name="Hubbard S.S."/>
            <person name="Banfield J.F."/>
        </authorList>
    </citation>
    <scope>NUCLEOTIDE SEQUENCE [LARGE SCALE GENOMIC DNA]</scope>
</reference>
<dbReference type="EMBL" id="MFLA01000014">
    <property type="protein sequence ID" value="OGG60084.1"/>
    <property type="molecule type" value="Genomic_DNA"/>
</dbReference>